<dbReference type="Proteomes" id="UP000085678">
    <property type="component" value="Unplaced"/>
</dbReference>
<name>A0A1S3JI66_LINAN</name>
<reference evidence="2" key="1">
    <citation type="submission" date="2025-08" db="UniProtKB">
        <authorList>
            <consortium name="RefSeq"/>
        </authorList>
    </citation>
    <scope>IDENTIFICATION</scope>
    <source>
        <tissue evidence="2">Gonads</tissue>
    </source>
</reference>
<organism evidence="1 2">
    <name type="scientific">Lingula anatina</name>
    <name type="common">Brachiopod</name>
    <name type="synonym">Lingula unguis</name>
    <dbReference type="NCBI Taxonomy" id="7574"/>
    <lineage>
        <taxon>Eukaryota</taxon>
        <taxon>Metazoa</taxon>
        <taxon>Spiralia</taxon>
        <taxon>Lophotrochozoa</taxon>
        <taxon>Brachiopoda</taxon>
        <taxon>Linguliformea</taxon>
        <taxon>Lingulata</taxon>
        <taxon>Lingulida</taxon>
        <taxon>Linguloidea</taxon>
        <taxon>Lingulidae</taxon>
        <taxon>Lingula</taxon>
    </lineage>
</organism>
<keyword evidence="1" id="KW-1185">Reference proteome</keyword>
<protein>
    <submittedName>
        <fullName evidence="2">Uncharacterized protein LOC106173463</fullName>
    </submittedName>
</protein>
<dbReference type="RefSeq" id="XP_013410058.1">
    <property type="nucleotide sequence ID" value="XM_013554604.1"/>
</dbReference>
<evidence type="ECO:0000313" key="1">
    <source>
        <dbReference type="Proteomes" id="UP000085678"/>
    </source>
</evidence>
<sequence>MRKTEEPHKLQIEIGDKMLSDSFCSCKARLPKISHQDINILKNLKGNPLAYIASVDVDIPLRKVQLGSYLSYQTRNIKRTEDSVHGIGATPDRKLCDNGQTGIAEIKYPFTARNMKIWQHVKTFPIFVLKTIIGK</sequence>
<dbReference type="InParanoid" id="A0A1S3JI66"/>
<dbReference type="KEGG" id="lak:106173463"/>
<accession>A0A1S3JI66</accession>
<proteinExistence type="predicted"/>
<gene>
    <name evidence="2" type="primary">LOC106173463</name>
</gene>
<dbReference type="OrthoDB" id="6158042at2759"/>
<dbReference type="AlphaFoldDB" id="A0A1S3JI66"/>
<dbReference type="GeneID" id="106173463"/>
<evidence type="ECO:0000313" key="2">
    <source>
        <dbReference type="RefSeq" id="XP_013410058.1"/>
    </source>
</evidence>